<dbReference type="SMART" id="SM01010">
    <property type="entry name" value="AMPKBI"/>
    <property type="match status" value="1"/>
</dbReference>
<dbReference type="AlphaFoldDB" id="A0A9P8PG72"/>
<dbReference type="GO" id="GO:0005737">
    <property type="term" value="C:cytoplasm"/>
    <property type="evidence" value="ECO:0007669"/>
    <property type="project" value="UniProtKB-ARBA"/>
</dbReference>
<dbReference type="Proteomes" id="UP000769157">
    <property type="component" value="Unassembled WGS sequence"/>
</dbReference>
<evidence type="ECO:0000256" key="2">
    <source>
        <dbReference type="SAM" id="MobiDB-lite"/>
    </source>
</evidence>
<sequence length="306" mass="35135">MKEQGDKVHKVHSYSFIERVDDPVGLSSAEESILSSDESSSDSAKRQKGGLPHSSGESELNASSMFFSENVNDNHIEDEYNDVPFANSSSASSTAENVSDTSLAANLDYLNISNSSLVEQKKEEYSNEIPDFYLPEKLNYPYRSPYDFSDAEFEKMNHFDFLQTLNFREPPLLPPYLNSNLLNDSPSHNYRTYPYQYQYSNHVYINDQYRYNINDLNLMDKYSRQVRSKSIRETLKKRASDQGIPTLAQLRHADYVENVDHEDIPNHVMLNHLITCNSKVDNVLTGSCIHRYAGKFITQIVYFPIS</sequence>
<keyword evidence="5" id="KW-1185">Reference proteome</keyword>
<reference evidence="4" key="1">
    <citation type="journal article" date="2021" name="Open Biol.">
        <title>Shared evolutionary footprints suggest mitochondrial oxidative damage underlies multiple complex I losses in fungi.</title>
        <authorList>
            <person name="Schikora-Tamarit M.A."/>
            <person name="Marcet-Houben M."/>
            <person name="Nosek J."/>
            <person name="Gabaldon T."/>
        </authorList>
    </citation>
    <scope>NUCLEOTIDE SEQUENCE</scope>
    <source>
        <strain evidence="4">CBS6075</strain>
    </source>
</reference>
<dbReference type="SUPFAM" id="SSF160219">
    <property type="entry name" value="AMPKBI-like"/>
    <property type="match status" value="2"/>
</dbReference>
<evidence type="ECO:0000313" key="5">
    <source>
        <dbReference type="Proteomes" id="UP000769157"/>
    </source>
</evidence>
<dbReference type="RefSeq" id="XP_046064328.1">
    <property type="nucleotide sequence ID" value="XM_046208039.1"/>
</dbReference>
<reference evidence="4" key="2">
    <citation type="submission" date="2021-01" db="EMBL/GenBank/DDBJ databases">
        <authorList>
            <person name="Schikora-Tamarit M.A."/>
        </authorList>
    </citation>
    <scope>NUCLEOTIDE SEQUENCE</scope>
    <source>
        <strain evidence="4">CBS6075</strain>
    </source>
</reference>
<feature type="compositionally biased region" description="Low complexity" evidence="2">
    <location>
        <begin position="27"/>
        <end position="42"/>
    </location>
</feature>
<dbReference type="InterPro" id="IPR006828">
    <property type="entry name" value="ASC_dom"/>
</dbReference>
<name>A0A9P8PG72_9ASCO</name>
<comment type="similarity">
    <text evidence="1">Belongs to the 5'-AMP-activated protein kinase beta subunit family.</text>
</comment>
<protein>
    <recommendedName>
        <fullName evidence="3">Association with the SNF1 complex (ASC) domain-containing protein</fullName>
    </recommendedName>
</protein>
<evidence type="ECO:0000259" key="3">
    <source>
        <dbReference type="SMART" id="SM01010"/>
    </source>
</evidence>
<feature type="domain" description="Association with the SNF1 complex (ASC)" evidence="3">
    <location>
        <begin position="119"/>
        <end position="305"/>
    </location>
</feature>
<dbReference type="EMBL" id="JAEUBE010000084">
    <property type="protein sequence ID" value="KAH3670960.1"/>
    <property type="molecule type" value="Genomic_DNA"/>
</dbReference>
<dbReference type="OrthoDB" id="531008at2759"/>
<evidence type="ECO:0000256" key="1">
    <source>
        <dbReference type="ARBA" id="ARBA00010926"/>
    </source>
</evidence>
<organism evidence="4 5">
    <name type="scientific">Ogataea philodendri</name>
    <dbReference type="NCBI Taxonomy" id="1378263"/>
    <lineage>
        <taxon>Eukaryota</taxon>
        <taxon>Fungi</taxon>
        <taxon>Dikarya</taxon>
        <taxon>Ascomycota</taxon>
        <taxon>Saccharomycotina</taxon>
        <taxon>Pichiomycetes</taxon>
        <taxon>Pichiales</taxon>
        <taxon>Pichiaceae</taxon>
        <taxon>Ogataea</taxon>
    </lineage>
</organism>
<comment type="caution">
    <text evidence="4">The sequence shown here is derived from an EMBL/GenBank/DDBJ whole genome shotgun (WGS) entry which is preliminary data.</text>
</comment>
<dbReference type="InterPro" id="IPR037256">
    <property type="entry name" value="ASC_dom_sf"/>
</dbReference>
<dbReference type="Gene3D" id="6.20.250.60">
    <property type="match status" value="1"/>
</dbReference>
<proteinExistence type="inferred from homology"/>
<dbReference type="Pfam" id="PF04739">
    <property type="entry name" value="AMPKBI"/>
    <property type="match status" value="1"/>
</dbReference>
<accession>A0A9P8PG72</accession>
<dbReference type="GeneID" id="70232639"/>
<feature type="region of interest" description="Disordered" evidence="2">
    <location>
        <begin position="27"/>
        <end position="59"/>
    </location>
</feature>
<evidence type="ECO:0000313" key="4">
    <source>
        <dbReference type="EMBL" id="KAH3670960.1"/>
    </source>
</evidence>
<gene>
    <name evidence="4" type="ORF">OGAPHI_000671</name>
</gene>